<dbReference type="Proteomes" id="UP000002058">
    <property type="component" value="Unassembled WGS sequence"/>
</dbReference>
<evidence type="ECO:0000256" key="4">
    <source>
        <dbReference type="ARBA" id="ARBA00022630"/>
    </source>
</evidence>
<dbReference type="InterPro" id="IPR036188">
    <property type="entry name" value="FAD/NAD-bd_sf"/>
</dbReference>
<protein>
    <recommendedName>
        <fullName evidence="11">FAD/NAD(P)-binding domain-containing protein</fullName>
    </recommendedName>
</protein>
<dbReference type="PANTHER" id="PTHR43098:SF2">
    <property type="entry name" value="FAD-BINDING MONOOXYGENASE AUSB-RELATED"/>
    <property type="match status" value="1"/>
</dbReference>
<keyword evidence="6" id="KW-0521">NADP</keyword>
<gene>
    <name evidence="9" type="ORF">UREG_06823</name>
</gene>
<dbReference type="KEGG" id="ure:UREG_06823"/>
<evidence type="ECO:0000313" key="10">
    <source>
        <dbReference type="Proteomes" id="UP000002058"/>
    </source>
</evidence>
<accession>C4JW81</accession>
<dbReference type="OMA" id="HIAYIIA"/>
<keyword evidence="4" id="KW-0285">Flavoprotein</keyword>
<dbReference type="InParanoid" id="C4JW81"/>
<evidence type="ECO:0000256" key="2">
    <source>
        <dbReference type="ARBA" id="ARBA00004721"/>
    </source>
</evidence>
<dbReference type="AlphaFoldDB" id="C4JW81"/>
<comment type="cofactor">
    <cofactor evidence="1">
        <name>FAD</name>
        <dbReference type="ChEBI" id="CHEBI:57692"/>
    </cofactor>
</comment>
<evidence type="ECO:0000256" key="6">
    <source>
        <dbReference type="ARBA" id="ARBA00022857"/>
    </source>
</evidence>
<sequence>MDTLFGAQVSPKTMAQAPTSNEPFVLNGTKADAAGDTANCNADAINPSKAEQIRQKYAEEREKRLRPDGLEQYIGLSNTDDQSLKRLLHDQWDDGTTPSLPLEEGARYKIVIVGAGIGGLLFAVRLQDMGFKPEDMVIVDSAAGFGGTWYWNRYPGLMCDTESYIFMPLLEETGYMPKHKYAYGQELREHANRIAERWSLTDRAMFRTRFEQCAWNDETLEWTVDLTQRPPGGHSISAKIHADFVILCPGPLNRPKILRLPGVGTFQGQSFHASRWDYSVTGGTQEKPDLTNLQDKRVGIIGTGATSVQAIPHLAKWSKQLYVFQRTPASVDVRNQRPTNLQDWAEVTRPGAGWQLARKPQFQHLHLPPSHRAPRSTWSLTDGPTSQSMSVLSGGPTHVTMDNIAEYTAAIHARDLVRSERIRARVDQIIKDANAASKLKAWYSAWCKRPAFHDDYLPSFNLPNVTLVDTNGKGVQRITDSGLVANDTHFPLDVLIFASGFELKPGQSPGASTNARVFGRGGMCLDEKWVDRLSTLHGLMTSDFPNLFFTGFVQSGFSPNYTTCLETSARHTAFLIAECAKRAGPEGRKVVMEPTPEAERAWEKRIAAGALIRAPVVGCTPSYWNAEGKLDQTTPEEKEKRRGAGPCPRGMNDFMDVLQEWRDAGDFGDLRIDVV</sequence>
<dbReference type="VEuPathDB" id="FungiDB:UREG_06823"/>
<dbReference type="HOGENOM" id="CLU_006937_8_2_1"/>
<evidence type="ECO:0000313" key="9">
    <source>
        <dbReference type="EMBL" id="EEP81958.1"/>
    </source>
</evidence>
<dbReference type="eggNOG" id="ENOG502SHCE">
    <property type="taxonomic scope" value="Eukaryota"/>
</dbReference>
<dbReference type="STRING" id="336963.C4JW81"/>
<evidence type="ECO:0000256" key="3">
    <source>
        <dbReference type="ARBA" id="ARBA00010139"/>
    </source>
</evidence>
<dbReference type="RefSeq" id="XP_002583856.1">
    <property type="nucleotide sequence ID" value="XM_002583810.1"/>
</dbReference>
<proteinExistence type="inferred from homology"/>
<keyword evidence="7" id="KW-0560">Oxidoreductase</keyword>
<reference evidence="10" key="1">
    <citation type="journal article" date="2009" name="Genome Res.">
        <title>Comparative genomic analyses of the human fungal pathogens Coccidioides and their relatives.</title>
        <authorList>
            <person name="Sharpton T.J."/>
            <person name="Stajich J.E."/>
            <person name="Rounsley S.D."/>
            <person name="Gardner M.J."/>
            <person name="Wortman J.R."/>
            <person name="Jordar V.S."/>
            <person name="Maiti R."/>
            <person name="Kodira C.D."/>
            <person name="Neafsey D.E."/>
            <person name="Zeng Q."/>
            <person name="Hung C.-Y."/>
            <person name="McMahan C."/>
            <person name="Muszewska A."/>
            <person name="Grynberg M."/>
            <person name="Mandel M.A."/>
            <person name="Kellner E.M."/>
            <person name="Barker B.M."/>
            <person name="Galgiani J.N."/>
            <person name="Orbach M.J."/>
            <person name="Kirkland T.N."/>
            <person name="Cole G.T."/>
            <person name="Henn M.R."/>
            <person name="Birren B.W."/>
            <person name="Taylor J.W."/>
        </authorList>
    </citation>
    <scope>NUCLEOTIDE SEQUENCE [LARGE SCALE GENOMIC DNA]</scope>
    <source>
        <strain evidence="10">UAMH 1704</strain>
    </source>
</reference>
<dbReference type="Pfam" id="PF13450">
    <property type="entry name" value="NAD_binding_8"/>
    <property type="match status" value="1"/>
</dbReference>
<dbReference type="GO" id="GO:0016491">
    <property type="term" value="F:oxidoreductase activity"/>
    <property type="evidence" value="ECO:0007669"/>
    <property type="project" value="UniProtKB-KW"/>
</dbReference>
<keyword evidence="10" id="KW-1185">Reference proteome</keyword>
<feature type="compositionally biased region" description="Polar residues" evidence="8">
    <location>
        <begin position="376"/>
        <end position="391"/>
    </location>
</feature>
<feature type="region of interest" description="Disordered" evidence="8">
    <location>
        <begin position="366"/>
        <end position="392"/>
    </location>
</feature>
<dbReference type="EMBL" id="CH476618">
    <property type="protein sequence ID" value="EEP81958.1"/>
    <property type="molecule type" value="Genomic_DNA"/>
</dbReference>
<comment type="similarity">
    <text evidence="3">Belongs to the FAD-binding monooxygenase family.</text>
</comment>
<name>C4JW81_UNCRE</name>
<evidence type="ECO:0000256" key="1">
    <source>
        <dbReference type="ARBA" id="ARBA00001974"/>
    </source>
</evidence>
<dbReference type="GeneID" id="8437350"/>
<comment type="pathway">
    <text evidence="2">Secondary metabolite biosynthesis; terpenoid biosynthesis.</text>
</comment>
<dbReference type="SUPFAM" id="SSF51905">
    <property type="entry name" value="FAD/NAD(P)-binding domain"/>
    <property type="match status" value="1"/>
</dbReference>
<evidence type="ECO:0000256" key="7">
    <source>
        <dbReference type="ARBA" id="ARBA00023002"/>
    </source>
</evidence>
<organism evidence="9 10">
    <name type="scientific">Uncinocarpus reesii (strain UAMH 1704)</name>
    <dbReference type="NCBI Taxonomy" id="336963"/>
    <lineage>
        <taxon>Eukaryota</taxon>
        <taxon>Fungi</taxon>
        <taxon>Dikarya</taxon>
        <taxon>Ascomycota</taxon>
        <taxon>Pezizomycotina</taxon>
        <taxon>Eurotiomycetes</taxon>
        <taxon>Eurotiomycetidae</taxon>
        <taxon>Onygenales</taxon>
        <taxon>Onygenaceae</taxon>
        <taxon>Uncinocarpus</taxon>
    </lineage>
</organism>
<evidence type="ECO:0000256" key="5">
    <source>
        <dbReference type="ARBA" id="ARBA00022827"/>
    </source>
</evidence>
<feature type="region of interest" description="Disordered" evidence="8">
    <location>
        <begin position="627"/>
        <end position="651"/>
    </location>
</feature>
<dbReference type="InterPro" id="IPR050775">
    <property type="entry name" value="FAD-binding_Monooxygenases"/>
</dbReference>
<feature type="compositionally biased region" description="Polar residues" evidence="8">
    <location>
        <begin position="10"/>
        <end position="22"/>
    </location>
</feature>
<dbReference type="OrthoDB" id="66881at2759"/>
<dbReference type="PANTHER" id="PTHR43098">
    <property type="entry name" value="L-ORNITHINE N(5)-MONOOXYGENASE-RELATED"/>
    <property type="match status" value="1"/>
</dbReference>
<evidence type="ECO:0000256" key="8">
    <source>
        <dbReference type="SAM" id="MobiDB-lite"/>
    </source>
</evidence>
<feature type="region of interest" description="Disordered" evidence="8">
    <location>
        <begin position="1"/>
        <end position="22"/>
    </location>
</feature>
<keyword evidence="5" id="KW-0274">FAD</keyword>
<dbReference type="Gene3D" id="3.50.50.60">
    <property type="entry name" value="FAD/NAD(P)-binding domain"/>
    <property type="match status" value="2"/>
</dbReference>
<evidence type="ECO:0008006" key="11">
    <source>
        <dbReference type="Google" id="ProtNLM"/>
    </source>
</evidence>